<gene>
    <name evidence="2" type="ORF">ACFQ14_07805</name>
</gene>
<dbReference type="InterPro" id="IPR050483">
    <property type="entry name" value="CoA-transferase_III_domain"/>
</dbReference>
<dbReference type="InterPro" id="IPR003673">
    <property type="entry name" value="CoA-Trfase_fam_III"/>
</dbReference>
<proteinExistence type="predicted"/>
<accession>A0ABW3FCY8</accession>
<dbReference type="Gene3D" id="3.30.1540.10">
    <property type="entry name" value="formyl-coa transferase, domain 3"/>
    <property type="match status" value="1"/>
</dbReference>
<dbReference type="Proteomes" id="UP001597101">
    <property type="component" value="Unassembled WGS sequence"/>
</dbReference>
<dbReference type="Gene3D" id="3.40.50.10540">
    <property type="entry name" value="Crotonobetainyl-coa:carnitine coa-transferase, domain 1"/>
    <property type="match status" value="1"/>
</dbReference>
<evidence type="ECO:0000256" key="1">
    <source>
        <dbReference type="ARBA" id="ARBA00022679"/>
    </source>
</evidence>
<dbReference type="InterPro" id="IPR023606">
    <property type="entry name" value="CoA-Trfase_III_dom_1_sf"/>
</dbReference>
<keyword evidence="3" id="KW-1185">Reference proteome</keyword>
<name>A0ABW3FCY8_9HYPH</name>
<dbReference type="Pfam" id="PF02515">
    <property type="entry name" value="CoA_transf_3"/>
    <property type="match status" value="1"/>
</dbReference>
<dbReference type="RefSeq" id="WP_377212165.1">
    <property type="nucleotide sequence ID" value="NZ_JBHTJV010000005.1"/>
</dbReference>
<keyword evidence="1 2" id="KW-0808">Transferase</keyword>
<dbReference type="InterPro" id="IPR044855">
    <property type="entry name" value="CoA-Trfase_III_dom3_sf"/>
</dbReference>
<dbReference type="PANTHER" id="PTHR48207:SF3">
    <property type="entry name" value="SUCCINATE--HYDROXYMETHYLGLUTARATE COA-TRANSFERASE"/>
    <property type="match status" value="1"/>
</dbReference>
<sequence length="390" mass="41637">MSGPLTGQKVLDLSRILAGPTMTQHLADLGAEVVKIERPGRGDDTRTWGPPWVKDMNGNDTRESGYYMSANRGKHSVAVDIATPEGAATVARLAERADILVENFKVGGLAKYGLDYATLSKANPGLIYLSITGFGQTGPDAAQPGYDYLIQARSGLMSITGQPETGPTRVGVATSDLQSGLMGTIGVLAALHHRERTGEGQHIDLALLDVQVSGLVNQGYNYLLTGNVPGLTGDYHPNLAPYQPFPSSDGSFIIAVGNDTQFVSLCNVLGIEGVAKDERFSTMPARNQNREAMVEFLSAETVKQPSAHWLEALPANNVPACPINTMDQTFADPQVQARGMAIELDHPVAGKVPGIANPLKFSKTQVEYKKAPPMLGEDTDAVLERWLGEG</sequence>
<dbReference type="SUPFAM" id="SSF89796">
    <property type="entry name" value="CoA-transferase family III (CaiB/BaiF)"/>
    <property type="match status" value="1"/>
</dbReference>
<organism evidence="2 3">
    <name type="scientific">Pseudahrensia aquimaris</name>
    <dbReference type="NCBI Taxonomy" id="744461"/>
    <lineage>
        <taxon>Bacteria</taxon>
        <taxon>Pseudomonadati</taxon>
        <taxon>Pseudomonadota</taxon>
        <taxon>Alphaproteobacteria</taxon>
        <taxon>Hyphomicrobiales</taxon>
        <taxon>Ahrensiaceae</taxon>
        <taxon>Pseudahrensia</taxon>
    </lineage>
</organism>
<evidence type="ECO:0000313" key="2">
    <source>
        <dbReference type="EMBL" id="MFD0916306.1"/>
    </source>
</evidence>
<dbReference type="EMBL" id="JBHTJV010000005">
    <property type="protein sequence ID" value="MFD0916306.1"/>
    <property type="molecule type" value="Genomic_DNA"/>
</dbReference>
<evidence type="ECO:0000313" key="3">
    <source>
        <dbReference type="Proteomes" id="UP001597101"/>
    </source>
</evidence>
<dbReference type="PANTHER" id="PTHR48207">
    <property type="entry name" value="SUCCINATE--HYDROXYMETHYLGLUTARATE COA-TRANSFERASE"/>
    <property type="match status" value="1"/>
</dbReference>
<comment type="caution">
    <text evidence="2">The sequence shown here is derived from an EMBL/GenBank/DDBJ whole genome shotgun (WGS) entry which is preliminary data.</text>
</comment>
<dbReference type="GO" id="GO:0016740">
    <property type="term" value="F:transferase activity"/>
    <property type="evidence" value="ECO:0007669"/>
    <property type="project" value="UniProtKB-KW"/>
</dbReference>
<reference evidence="3" key="1">
    <citation type="journal article" date="2019" name="Int. J. Syst. Evol. Microbiol.">
        <title>The Global Catalogue of Microorganisms (GCM) 10K type strain sequencing project: providing services to taxonomists for standard genome sequencing and annotation.</title>
        <authorList>
            <consortium name="The Broad Institute Genomics Platform"/>
            <consortium name="The Broad Institute Genome Sequencing Center for Infectious Disease"/>
            <person name="Wu L."/>
            <person name="Ma J."/>
        </authorList>
    </citation>
    <scope>NUCLEOTIDE SEQUENCE [LARGE SCALE GENOMIC DNA]</scope>
    <source>
        <strain evidence="3">CCUG 60023</strain>
    </source>
</reference>
<protein>
    <submittedName>
        <fullName evidence="2">CaiB/BaiF CoA transferase family protein</fullName>
    </submittedName>
</protein>